<dbReference type="SUPFAM" id="SSF53822">
    <property type="entry name" value="Periplasmic binding protein-like I"/>
    <property type="match status" value="1"/>
</dbReference>
<dbReference type="Pfam" id="PF13407">
    <property type="entry name" value="Peripla_BP_4"/>
    <property type="match status" value="1"/>
</dbReference>
<dbReference type="Proteomes" id="UP001500540">
    <property type="component" value="Unassembled WGS sequence"/>
</dbReference>
<evidence type="ECO:0000256" key="3">
    <source>
        <dbReference type="SAM" id="SignalP"/>
    </source>
</evidence>
<sequence>MKITTKRALVATTTLLLSMGMLSACSNAAQNPGAASNGPANSAAAANAKIGLLLPDNVTERYASADKPYFEEKVKDLCADCEVLYANADGDAAKQQQQAESMLTQGVSVLVLDPFDGKAAAAIVNQAKAKNIPVVSYDRLIDSGDVSYYVSFDNEKVGQLQAQALVDRMKELGLPADAGILMVNGSPTDPNAAQFKKGAHSVIDGSGLKILAEYDTPGWEPPKAQDWVSGQVTKFGNQIKGVYDANDDTAGGAIAALKAGGIKPLPPVTGQDAALSGIQRILTGDQYMTVYKAFKPEAYQAAELAVALTKGEGPKAPTTADTASGVAIPSFLLTPVAVTVKNIKDTVIKDGLYTVDQICTSAYKEACVKNGLE</sequence>
<evidence type="ECO:0000256" key="1">
    <source>
        <dbReference type="ARBA" id="ARBA00004196"/>
    </source>
</evidence>
<dbReference type="InterPro" id="IPR025997">
    <property type="entry name" value="SBP_2_dom"/>
</dbReference>
<dbReference type="InterPro" id="IPR050555">
    <property type="entry name" value="Bact_Solute-Bind_Prot2"/>
</dbReference>
<dbReference type="PANTHER" id="PTHR30036">
    <property type="entry name" value="D-XYLOSE-BINDING PERIPLASMIC PROTEIN"/>
    <property type="match status" value="1"/>
</dbReference>
<organism evidence="5 6">
    <name type="scientific">Microbacterium kribbense</name>
    <dbReference type="NCBI Taxonomy" id="433645"/>
    <lineage>
        <taxon>Bacteria</taxon>
        <taxon>Bacillati</taxon>
        <taxon>Actinomycetota</taxon>
        <taxon>Actinomycetes</taxon>
        <taxon>Micrococcales</taxon>
        <taxon>Microbacteriaceae</taxon>
        <taxon>Microbacterium</taxon>
    </lineage>
</organism>
<comment type="subcellular location">
    <subcellularLocation>
        <location evidence="1">Cell envelope</location>
    </subcellularLocation>
</comment>
<evidence type="ECO:0000313" key="5">
    <source>
        <dbReference type="EMBL" id="GAA3753817.1"/>
    </source>
</evidence>
<dbReference type="InterPro" id="IPR028082">
    <property type="entry name" value="Peripla_BP_I"/>
</dbReference>
<feature type="domain" description="Periplasmic binding protein" evidence="4">
    <location>
        <begin position="50"/>
        <end position="312"/>
    </location>
</feature>
<dbReference type="PANTHER" id="PTHR30036:SF1">
    <property type="entry name" value="D-XYLOSE-BINDING PERIPLASMIC PROTEIN"/>
    <property type="match status" value="1"/>
</dbReference>
<gene>
    <name evidence="5" type="ORF">GCM10022240_03440</name>
</gene>
<dbReference type="PROSITE" id="PS51257">
    <property type="entry name" value="PROKAR_LIPOPROTEIN"/>
    <property type="match status" value="1"/>
</dbReference>
<dbReference type="Gene3D" id="3.40.50.2300">
    <property type="match status" value="2"/>
</dbReference>
<dbReference type="EMBL" id="BAABAF010000001">
    <property type="protein sequence ID" value="GAA3753817.1"/>
    <property type="molecule type" value="Genomic_DNA"/>
</dbReference>
<keyword evidence="6" id="KW-1185">Reference proteome</keyword>
<reference evidence="6" key="1">
    <citation type="journal article" date="2019" name="Int. J. Syst. Evol. Microbiol.">
        <title>The Global Catalogue of Microorganisms (GCM) 10K type strain sequencing project: providing services to taxonomists for standard genome sequencing and annotation.</title>
        <authorList>
            <consortium name="The Broad Institute Genomics Platform"/>
            <consortium name="The Broad Institute Genome Sequencing Center for Infectious Disease"/>
            <person name="Wu L."/>
            <person name="Ma J."/>
        </authorList>
    </citation>
    <scope>NUCLEOTIDE SEQUENCE [LARGE SCALE GENOMIC DNA]</scope>
    <source>
        <strain evidence="6">JCM 16950</strain>
    </source>
</reference>
<feature type="chain" id="PRO_5046060546" evidence="3">
    <location>
        <begin position="25"/>
        <end position="373"/>
    </location>
</feature>
<evidence type="ECO:0000256" key="2">
    <source>
        <dbReference type="ARBA" id="ARBA00022729"/>
    </source>
</evidence>
<keyword evidence="2 3" id="KW-0732">Signal</keyword>
<proteinExistence type="predicted"/>
<protein>
    <submittedName>
        <fullName evidence="5">Sugar ABC transporter substrate-binding protein</fullName>
    </submittedName>
</protein>
<feature type="signal peptide" evidence="3">
    <location>
        <begin position="1"/>
        <end position="24"/>
    </location>
</feature>
<name>A0ABP7G4U3_9MICO</name>
<evidence type="ECO:0000259" key="4">
    <source>
        <dbReference type="Pfam" id="PF13407"/>
    </source>
</evidence>
<accession>A0ABP7G4U3</accession>
<evidence type="ECO:0000313" key="6">
    <source>
        <dbReference type="Proteomes" id="UP001500540"/>
    </source>
</evidence>
<dbReference type="RefSeq" id="WP_344779871.1">
    <property type="nucleotide sequence ID" value="NZ_BAABAF010000001.1"/>
</dbReference>
<comment type="caution">
    <text evidence="5">The sequence shown here is derived from an EMBL/GenBank/DDBJ whole genome shotgun (WGS) entry which is preliminary data.</text>
</comment>
<dbReference type="CDD" id="cd19995">
    <property type="entry name" value="PBP1_ABC_xylose_binding-like"/>
    <property type="match status" value="1"/>
</dbReference>